<name>A0ACD1E1I7_9MICO</name>
<dbReference type="Proteomes" id="UP000681794">
    <property type="component" value="Chromosome"/>
</dbReference>
<dbReference type="EMBL" id="CP076544">
    <property type="protein sequence ID" value="QWS32711.1"/>
    <property type="molecule type" value="Genomic_DNA"/>
</dbReference>
<proteinExistence type="predicted"/>
<evidence type="ECO:0000313" key="2">
    <source>
        <dbReference type="Proteomes" id="UP000681794"/>
    </source>
</evidence>
<sequence>MTDKAAVAVGIGVAGVAAGLVARSLVKKERQSDGEGAHPEGWKAVTVLGEADEFHSGGGYPEPLQHLAGSLEIRVDPAPGDEGFEVHARIREGADVDVDGDPDAALRTALRDAKQLFETGEVLRATPRPHGDRPHTLLGSAVDAAEDDAKGEGVL</sequence>
<organism evidence="1 2">
    <name type="scientific">Curtobacterium aetherium</name>
    <dbReference type="NCBI Taxonomy" id="2841594"/>
    <lineage>
        <taxon>Bacteria</taxon>
        <taxon>Bacillati</taxon>
        <taxon>Actinomycetota</taxon>
        <taxon>Actinomycetes</taxon>
        <taxon>Micrococcales</taxon>
        <taxon>Microbacteriaceae</taxon>
        <taxon>Curtobacterium</taxon>
    </lineage>
</organism>
<evidence type="ECO:0000313" key="1">
    <source>
        <dbReference type="EMBL" id="QWS32711.1"/>
    </source>
</evidence>
<accession>A0ACD1E1I7</accession>
<reference evidence="1" key="1">
    <citation type="submission" date="2021-06" db="EMBL/GenBank/DDBJ databases">
        <authorList>
            <person name="Ellington A.J."/>
            <person name="Bryan N.C."/>
            <person name="Christner B.C."/>
            <person name="Reisch C.R."/>
        </authorList>
    </citation>
    <scope>NUCLEOTIDE SEQUENCE</scope>
    <source>
        <strain evidence="1">L6-1</strain>
    </source>
</reference>
<keyword evidence="2" id="KW-1185">Reference proteome</keyword>
<gene>
    <name evidence="1" type="ORF">KM842_10510</name>
</gene>
<protein>
    <submittedName>
        <fullName evidence="1">Uncharacterized protein</fullName>
    </submittedName>
</protein>